<organism evidence="4 5">
    <name type="scientific">Pseudomonas versuta</name>
    <dbReference type="NCBI Taxonomy" id="1788301"/>
    <lineage>
        <taxon>Bacteria</taxon>
        <taxon>Pseudomonadati</taxon>
        <taxon>Pseudomonadota</taxon>
        <taxon>Gammaproteobacteria</taxon>
        <taxon>Pseudomonadales</taxon>
        <taxon>Pseudomonadaceae</taxon>
        <taxon>Pseudomonas</taxon>
    </lineage>
</organism>
<feature type="domain" description="N-acetyltransferase" evidence="3">
    <location>
        <begin position="9"/>
        <end position="153"/>
    </location>
</feature>
<sequence length="156" mass="17556">MTTTQWICKHHTDLGKEQLYAILELRSEVFVVEQKCAYQDVDGQDLSGDTLHLMGWQNNQLVAYARLLDPDSQGGDVVIGRVIIAPAGRGQKLGHELLAQALENIDEYWAGQPVFMSAQAHLQPFYEQHGFSAEGEIYLEDDIPHIGMRRHQTPQG</sequence>
<dbReference type="Pfam" id="PF13673">
    <property type="entry name" value="Acetyltransf_10"/>
    <property type="match status" value="1"/>
</dbReference>
<gene>
    <name evidence="4" type="ORF">BOH74_13695</name>
</gene>
<protein>
    <recommendedName>
        <fullName evidence="2">Protein ElaA</fullName>
    </recommendedName>
</protein>
<dbReference type="InterPro" id="IPR016181">
    <property type="entry name" value="Acyl_CoA_acyltransferase"/>
</dbReference>
<dbReference type="GO" id="GO:0016747">
    <property type="term" value="F:acyltransferase activity, transferring groups other than amino-acyl groups"/>
    <property type="evidence" value="ECO:0007669"/>
    <property type="project" value="InterPro"/>
</dbReference>
<evidence type="ECO:0000313" key="5">
    <source>
        <dbReference type="Proteomes" id="UP000185990"/>
    </source>
</evidence>
<evidence type="ECO:0000256" key="2">
    <source>
        <dbReference type="ARBA" id="ARBA00072224"/>
    </source>
</evidence>
<comment type="similarity">
    <text evidence="1">Belongs to the UPF0039 (ElaA) family.</text>
</comment>
<dbReference type="AlphaFoldDB" id="A0A853ZT96"/>
<dbReference type="Proteomes" id="UP000185990">
    <property type="component" value="Unassembled WGS sequence"/>
</dbReference>
<evidence type="ECO:0000256" key="1">
    <source>
        <dbReference type="ARBA" id="ARBA00009623"/>
    </source>
</evidence>
<dbReference type="EMBL" id="MPJD01000019">
    <property type="protein sequence ID" value="OKA23055.1"/>
    <property type="molecule type" value="Genomic_DNA"/>
</dbReference>
<name>A0A853ZT96_9PSED</name>
<dbReference type="FunFam" id="3.40.630.30:FF:000035">
    <property type="entry name" value="GNAT family N-acetyltransferase"/>
    <property type="match status" value="1"/>
</dbReference>
<dbReference type="NCBIfam" id="NF007644">
    <property type="entry name" value="PRK10314.1"/>
    <property type="match status" value="1"/>
</dbReference>
<dbReference type="Gene3D" id="3.40.630.30">
    <property type="match status" value="1"/>
</dbReference>
<dbReference type="InterPro" id="IPR000182">
    <property type="entry name" value="GNAT_dom"/>
</dbReference>
<evidence type="ECO:0000313" key="4">
    <source>
        <dbReference type="EMBL" id="OKA23055.1"/>
    </source>
</evidence>
<comment type="caution">
    <text evidence="4">The sequence shown here is derived from an EMBL/GenBank/DDBJ whole genome shotgun (WGS) entry which is preliminary data.</text>
</comment>
<reference evidence="4 5" key="1">
    <citation type="submission" date="2016-11" db="EMBL/GenBank/DDBJ databases">
        <title>Draft genome of Pseudomonas versuta A4R1.12.</title>
        <authorList>
            <person name="See-Too W.-S."/>
        </authorList>
    </citation>
    <scope>NUCLEOTIDE SEQUENCE [LARGE SCALE GENOMIC DNA]</scope>
    <source>
        <strain evidence="4 5">A4R1.12</strain>
    </source>
</reference>
<dbReference type="PROSITE" id="PS51186">
    <property type="entry name" value="GNAT"/>
    <property type="match status" value="1"/>
</dbReference>
<dbReference type="RefSeq" id="WP_073509829.1">
    <property type="nucleotide sequence ID" value="NZ_MPJD01000019.1"/>
</dbReference>
<proteinExistence type="inferred from homology"/>
<accession>A0A853ZT96</accession>
<evidence type="ECO:0000259" key="3">
    <source>
        <dbReference type="PROSITE" id="PS51186"/>
    </source>
</evidence>
<dbReference type="CDD" id="cd04301">
    <property type="entry name" value="NAT_SF"/>
    <property type="match status" value="1"/>
</dbReference>
<dbReference type="SUPFAM" id="SSF55729">
    <property type="entry name" value="Acyl-CoA N-acyltransferases (Nat)"/>
    <property type="match status" value="1"/>
</dbReference>